<dbReference type="PROSITE" id="PS00194">
    <property type="entry name" value="THIOREDOXIN_1"/>
    <property type="match status" value="1"/>
</dbReference>
<dbReference type="PANTHER" id="PTHR42852">
    <property type="entry name" value="THIOL:DISULFIDE INTERCHANGE PROTEIN DSBE"/>
    <property type="match status" value="1"/>
</dbReference>
<dbReference type="GO" id="GO:0017004">
    <property type="term" value="P:cytochrome complex assembly"/>
    <property type="evidence" value="ECO:0007669"/>
    <property type="project" value="UniProtKB-KW"/>
</dbReference>
<dbReference type="GO" id="GO:0016491">
    <property type="term" value="F:oxidoreductase activity"/>
    <property type="evidence" value="ECO:0007669"/>
    <property type="project" value="InterPro"/>
</dbReference>
<accession>A0A1M4XRV5</accession>
<dbReference type="OrthoDB" id="9794348at2"/>
<organism evidence="7 8">
    <name type="scientific">Mariniphaga anaerophila</name>
    <dbReference type="NCBI Taxonomy" id="1484053"/>
    <lineage>
        <taxon>Bacteria</taxon>
        <taxon>Pseudomonadati</taxon>
        <taxon>Bacteroidota</taxon>
        <taxon>Bacteroidia</taxon>
        <taxon>Marinilabiliales</taxon>
        <taxon>Prolixibacteraceae</taxon>
        <taxon>Mariniphaga</taxon>
    </lineage>
</organism>
<feature type="domain" description="Thioredoxin" evidence="6">
    <location>
        <begin position="26"/>
        <end position="171"/>
    </location>
</feature>
<dbReference type="InterPro" id="IPR036249">
    <property type="entry name" value="Thioredoxin-like_sf"/>
</dbReference>
<protein>
    <submittedName>
        <fullName evidence="7">Thiol-disulfide isomerase or thioredoxin</fullName>
    </submittedName>
</protein>
<dbReference type="GO" id="GO:0016853">
    <property type="term" value="F:isomerase activity"/>
    <property type="evidence" value="ECO:0007669"/>
    <property type="project" value="UniProtKB-KW"/>
</dbReference>
<evidence type="ECO:0000256" key="3">
    <source>
        <dbReference type="ARBA" id="ARBA00023157"/>
    </source>
</evidence>
<dbReference type="SUPFAM" id="SSF52833">
    <property type="entry name" value="Thioredoxin-like"/>
    <property type="match status" value="1"/>
</dbReference>
<feature type="signal peptide" evidence="5">
    <location>
        <begin position="1"/>
        <end position="20"/>
    </location>
</feature>
<evidence type="ECO:0000256" key="5">
    <source>
        <dbReference type="SAM" id="SignalP"/>
    </source>
</evidence>
<dbReference type="RefSeq" id="WP_073000076.1">
    <property type="nucleotide sequence ID" value="NZ_FQUM01000003.1"/>
</dbReference>
<keyword evidence="8" id="KW-1185">Reference proteome</keyword>
<proteinExistence type="predicted"/>
<dbReference type="Proteomes" id="UP000184164">
    <property type="component" value="Unassembled WGS sequence"/>
</dbReference>
<gene>
    <name evidence="7" type="ORF">SAMN05444274_10397</name>
</gene>
<dbReference type="Pfam" id="PF00578">
    <property type="entry name" value="AhpC-TSA"/>
    <property type="match status" value="1"/>
</dbReference>
<keyword evidence="3" id="KW-1015">Disulfide bond</keyword>
<dbReference type="GO" id="GO:0030313">
    <property type="term" value="C:cell envelope"/>
    <property type="evidence" value="ECO:0007669"/>
    <property type="project" value="UniProtKB-SubCell"/>
</dbReference>
<comment type="subcellular location">
    <subcellularLocation>
        <location evidence="1">Cell envelope</location>
    </subcellularLocation>
</comment>
<evidence type="ECO:0000259" key="6">
    <source>
        <dbReference type="PROSITE" id="PS51352"/>
    </source>
</evidence>
<keyword evidence="7" id="KW-0413">Isomerase</keyword>
<keyword evidence="4" id="KW-0676">Redox-active center</keyword>
<dbReference type="PANTHER" id="PTHR42852:SF6">
    <property type="entry name" value="THIOL:DISULFIDE INTERCHANGE PROTEIN DSBE"/>
    <property type="match status" value="1"/>
</dbReference>
<feature type="chain" id="PRO_5012363959" evidence="5">
    <location>
        <begin position="21"/>
        <end position="171"/>
    </location>
</feature>
<sequence length="171" mass="18832">MKKLVFISAILCLAAVTAFSQQKLGINIGNKAPELIGKSVDGKTIKLSDTAGKLVLLDFWASWCGPCRRENPTVVRAYQKYKDKNFEGAKGFTVFSVSLDRTDAAWKKGIADDKLEWPYHISDLKGWYSKHAAIYGVRSIPSNFLIDGNGVIVARQLKGPALEATLEKLAK</sequence>
<evidence type="ECO:0000313" key="7">
    <source>
        <dbReference type="EMBL" id="SHE96120.1"/>
    </source>
</evidence>
<dbReference type="STRING" id="1484053.SAMN05444274_10397"/>
<evidence type="ECO:0000256" key="1">
    <source>
        <dbReference type="ARBA" id="ARBA00004196"/>
    </source>
</evidence>
<reference evidence="7 8" key="1">
    <citation type="submission" date="2016-11" db="EMBL/GenBank/DDBJ databases">
        <authorList>
            <person name="Jaros S."/>
            <person name="Januszkiewicz K."/>
            <person name="Wedrychowicz H."/>
        </authorList>
    </citation>
    <scope>NUCLEOTIDE SEQUENCE [LARGE SCALE GENOMIC DNA]</scope>
    <source>
        <strain evidence="7 8">DSM 26910</strain>
    </source>
</reference>
<dbReference type="InterPro" id="IPR000866">
    <property type="entry name" value="AhpC/TSA"/>
</dbReference>
<dbReference type="Gene3D" id="3.40.30.10">
    <property type="entry name" value="Glutaredoxin"/>
    <property type="match status" value="1"/>
</dbReference>
<keyword evidence="5" id="KW-0732">Signal</keyword>
<name>A0A1M4XRV5_9BACT</name>
<dbReference type="InterPro" id="IPR017937">
    <property type="entry name" value="Thioredoxin_CS"/>
</dbReference>
<evidence type="ECO:0000313" key="8">
    <source>
        <dbReference type="Proteomes" id="UP000184164"/>
    </source>
</evidence>
<dbReference type="EMBL" id="FQUM01000003">
    <property type="protein sequence ID" value="SHE96120.1"/>
    <property type="molecule type" value="Genomic_DNA"/>
</dbReference>
<evidence type="ECO:0000256" key="4">
    <source>
        <dbReference type="ARBA" id="ARBA00023284"/>
    </source>
</evidence>
<dbReference type="GO" id="GO:0016209">
    <property type="term" value="F:antioxidant activity"/>
    <property type="evidence" value="ECO:0007669"/>
    <property type="project" value="InterPro"/>
</dbReference>
<evidence type="ECO:0000256" key="2">
    <source>
        <dbReference type="ARBA" id="ARBA00022748"/>
    </source>
</evidence>
<dbReference type="PROSITE" id="PS51352">
    <property type="entry name" value="THIOREDOXIN_2"/>
    <property type="match status" value="1"/>
</dbReference>
<keyword evidence="2" id="KW-0201">Cytochrome c-type biogenesis</keyword>
<dbReference type="CDD" id="cd02966">
    <property type="entry name" value="TlpA_like_family"/>
    <property type="match status" value="1"/>
</dbReference>
<dbReference type="InterPro" id="IPR013766">
    <property type="entry name" value="Thioredoxin_domain"/>
</dbReference>
<dbReference type="InterPro" id="IPR050553">
    <property type="entry name" value="Thioredoxin_ResA/DsbE_sf"/>
</dbReference>
<dbReference type="AlphaFoldDB" id="A0A1M4XRV5"/>